<keyword evidence="1" id="KW-0812">Transmembrane</keyword>
<evidence type="ECO:0000313" key="2">
    <source>
        <dbReference type="EMBL" id="NYI81680.1"/>
    </source>
</evidence>
<gene>
    <name evidence="2" type="ORF">HNR68_000310</name>
</gene>
<reference evidence="2 3" key="1">
    <citation type="submission" date="2020-07" db="EMBL/GenBank/DDBJ databases">
        <title>Sequencing the genomes of 1000 actinobacteria strains.</title>
        <authorList>
            <person name="Klenk H.-P."/>
        </authorList>
    </citation>
    <scope>NUCLEOTIDE SEQUENCE [LARGE SCALE GENOMIC DNA]</scope>
    <source>
        <strain evidence="2 3">DSM 44065</strain>
    </source>
</reference>
<accession>A0A853ANB5</accession>
<comment type="caution">
    <text evidence="2">The sequence shown here is derived from an EMBL/GenBank/DDBJ whole genome shotgun (WGS) entry which is preliminary data.</text>
</comment>
<protein>
    <submittedName>
        <fullName evidence="2">Uncharacterized protein</fullName>
    </submittedName>
</protein>
<evidence type="ECO:0000256" key="1">
    <source>
        <dbReference type="SAM" id="Phobius"/>
    </source>
</evidence>
<evidence type="ECO:0000313" key="3">
    <source>
        <dbReference type="Proteomes" id="UP000587002"/>
    </source>
</evidence>
<organism evidence="2 3">
    <name type="scientific">Saccharopolyspora hordei</name>
    <dbReference type="NCBI Taxonomy" id="1838"/>
    <lineage>
        <taxon>Bacteria</taxon>
        <taxon>Bacillati</taxon>
        <taxon>Actinomycetota</taxon>
        <taxon>Actinomycetes</taxon>
        <taxon>Pseudonocardiales</taxon>
        <taxon>Pseudonocardiaceae</taxon>
        <taxon>Saccharopolyspora</taxon>
    </lineage>
</organism>
<keyword evidence="1" id="KW-1133">Transmembrane helix</keyword>
<feature type="transmembrane region" description="Helical" evidence="1">
    <location>
        <begin position="205"/>
        <end position="227"/>
    </location>
</feature>
<dbReference type="AlphaFoldDB" id="A0A853ANB5"/>
<keyword evidence="3" id="KW-1185">Reference proteome</keyword>
<sequence>MLADGQITGGLSLSGAGLTATNGPALTADQLTVNGSVFLNDGFQASSDSEDGTLRLLSATITGQLSLTAAKIENAGPAGLVVNVTGTTKVRGNLILPVHSFSADQDRSFRLDLDGFSYASVPWDATLSEWLRLLREHTPAYAPQPYQQLAAVHRAAGHDREVRKILIAQQVDRRRRGEIGGWLRKLLHAAGGLFIGYGHRPWRALGFLAAVCLLAVVVAIVASQLGVAVHPTKAPGEPVTACSTAEAVGMALDTSVPVFKLGGEKRCEIAATTTWGQVFYLAN</sequence>
<dbReference type="RefSeq" id="WP_179716884.1">
    <property type="nucleotide sequence ID" value="NZ_BAABFH010000001.1"/>
</dbReference>
<keyword evidence="1" id="KW-0472">Membrane</keyword>
<proteinExistence type="predicted"/>
<name>A0A853ANB5_9PSEU</name>
<dbReference type="Proteomes" id="UP000587002">
    <property type="component" value="Unassembled WGS sequence"/>
</dbReference>
<dbReference type="EMBL" id="JACCFJ010000001">
    <property type="protein sequence ID" value="NYI81680.1"/>
    <property type="molecule type" value="Genomic_DNA"/>
</dbReference>